<feature type="domain" description="PSP1 C-terminal" evidence="1">
    <location>
        <begin position="100"/>
        <end position="182"/>
    </location>
</feature>
<dbReference type="GO" id="GO:0005737">
    <property type="term" value="C:cytoplasm"/>
    <property type="evidence" value="ECO:0007669"/>
    <property type="project" value="TreeGrafter"/>
</dbReference>
<dbReference type="PANTHER" id="PTHR43830">
    <property type="entry name" value="PROTEIN PSP1"/>
    <property type="match status" value="1"/>
</dbReference>
<evidence type="ECO:0000259" key="1">
    <source>
        <dbReference type="PROSITE" id="PS51411"/>
    </source>
</evidence>
<dbReference type="EMBL" id="MCGN01000007">
    <property type="protein sequence ID" value="ORY94448.1"/>
    <property type="molecule type" value="Genomic_DNA"/>
</dbReference>
<dbReference type="InterPro" id="IPR047767">
    <property type="entry name" value="PSP1-like"/>
</dbReference>
<evidence type="ECO:0000313" key="2">
    <source>
        <dbReference type="EMBL" id="ORY94448.1"/>
    </source>
</evidence>
<dbReference type="AlphaFoldDB" id="A0A1X2H7G7"/>
<accession>A0A1X2H7G7</accession>
<dbReference type="PROSITE" id="PS51411">
    <property type="entry name" value="PSP1_C"/>
    <property type="match status" value="1"/>
</dbReference>
<organism evidence="2 3">
    <name type="scientific">Syncephalastrum racemosum</name>
    <name type="common">Filamentous fungus</name>
    <dbReference type="NCBI Taxonomy" id="13706"/>
    <lineage>
        <taxon>Eukaryota</taxon>
        <taxon>Fungi</taxon>
        <taxon>Fungi incertae sedis</taxon>
        <taxon>Mucoromycota</taxon>
        <taxon>Mucoromycotina</taxon>
        <taxon>Mucoromycetes</taxon>
        <taxon>Mucorales</taxon>
        <taxon>Syncephalastraceae</taxon>
        <taxon>Syncephalastrum</taxon>
    </lineage>
</organism>
<reference evidence="2 3" key="1">
    <citation type="submission" date="2016-07" db="EMBL/GenBank/DDBJ databases">
        <title>Pervasive Adenine N6-methylation of Active Genes in Fungi.</title>
        <authorList>
            <consortium name="DOE Joint Genome Institute"/>
            <person name="Mondo S.J."/>
            <person name="Dannebaum R.O."/>
            <person name="Kuo R.C."/>
            <person name="Labutti K."/>
            <person name="Haridas S."/>
            <person name="Kuo A."/>
            <person name="Salamov A."/>
            <person name="Ahrendt S.R."/>
            <person name="Lipzen A."/>
            <person name="Sullivan W."/>
            <person name="Andreopoulos W.B."/>
            <person name="Clum A."/>
            <person name="Lindquist E."/>
            <person name="Daum C."/>
            <person name="Ramamoorthy G.K."/>
            <person name="Gryganskyi A."/>
            <person name="Culley D."/>
            <person name="Magnuson J.K."/>
            <person name="James T.Y."/>
            <person name="O'Malley M.A."/>
            <person name="Stajich J.E."/>
            <person name="Spatafora J.W."/>
            <person name="Visel A."/>
            <person name="Grigoriev I.V."/>
        </authorList>
    </citation>
    <scope>NUCLEOTIDE SEQUENCE [LARGE SCALE GENOMIC DNA]</scope>
    <source>
        <strain evidence="2 3">NRRL 2496</strain>
    </source>
</reference>
<dbReference type="Proteomes" id="UP000242180">
    <property type="component" value="Unassembled WGS sequence"/>
</dbReference>
<sequence>MGKGVPLHRLPPQAPLYMLEFKAGRTDFFYAPAGVHVQLGDLAIVEADRGKDIGKVAMLLASDQVLAMGIQKQQQQQQQQQQQEGATEMAPLTKADIHIKRIYRPASGDEIHLLLSKAQDEQKALAMCQQKTRQRKLPMEVVDAEYQWDRRKLTFYFVADRRIDFRELVRELFKIYKTRIWM</sequence>
<dbReference type="OrthoDB" id="243127at2759"/>
<keyword evidence="3" id="KW-1185">Reference proteome</keyword>
<dbReference type="OMA" id="EYKIRIW"/>
<gene>
    <name evidence="2" type="ORF">BCR43DRAFT_442338</name>
</gene>
<proteinExistence type="predicted"/>
<dbReference type="InterPro" id="IPR007557">
    <property type="entry name" value="PSP1_C"/>
</dbReference>
<comment type="caution">
    <text evidence="2">The sequence shown here is derived from an EMBL/GenBank/DDBJ whole genome shotgun (WGS) entry which is preliminary data.</text>
</comment>
<dbReference type="PANTHER" id="PTHR43830:SF3">
    <property type="entry name" value="PROTEIN PSP1"/>
    <property type="match status" value="1"/>
</dbReference>
<name>A0A1X2H7G7_SYNRA</name>
<protein>
    <submittedName>
        <fullName evidence="2">PSP1 C-terminal conserved region-domain-containing protein</fullName>
    </submittedName>
</protein>
<evidence type="ECO:0000313" key="3">
    <source>
        <dbReference type="Proteomes" id="UP000242180"/>
    </source>
</evidence>
<dbReference type="InParanoid" id="A0A1X2H7G7"/>
<dbReference type="NCBIfam" id="NF041131">
    <property type="entry name" value="RicT_YaaT_fam"/>
    <property type="match status" value="1"/>
</dbReference>
<dbReference type="Pfam" id="PF04468">
    <property type="entry name" value="PSP1"/>
    <property type="match status" value="1"/>
</dbReference>